<dbReference type="Pfam" id="PF17363">
    <property type="entry name" value="DUF5388"/>
    <property type="match status" value="1"/>
</dbReference>
<evidence type="ECO:0000313" key="2">
    <source>
        <dbReference type="Proteomes" id="UP000316394"/>
    </source>
</evidence>
<organism evidence="1 2">
    <name type="scientific">Limosilactobacillus reuteri</name>
    <name type="common">Lactobacillus reuteri</name>
    <dbReference type="NCBI Taxonomy" id="1598"/>
    <lineage>
        <taxon>Bacteria</taxon>
        <taxon>Bacillati</taxon>
        <taxon>Bacillota</taxon>
        <taxon>Bacilli</taxon>
        <taxon>Lactobacillales</taxon>
        <taxon>Lactobacillaceae</taxon>
        <taxon>Limosilactobacillus</taxon>
    </lineage>
</organism>
<sequence>MALTHRKNQNLEVKDRVKVENQVDRKDIVSEEKRITFPVTIRVTNHTRNQIQALSHLGTKNTLKEVVEELVQLKVDSLTESDKARFLEDVNTLENKDYLSKK</sequence>
<geneLocation type="plasmid" evidence="1 2">
    <name>unnamed</name>
</geneLocation>
<dbReference type="EMBL" id="CP041677">
    <property type="protein sequence ID" value="QDR73562.1"/>
    <property type="molecule type" value="Genomic_DNA"/>
</dbReference>
<name>A0A517D876_LIMRT</name>
<accession>A0A517D876</accession>
<keyword evidence="1" id="KW-0614">Plasmid</keyword>
<dbReference type="InterPro" id="IPR035528">
    <property type="entry name" value="DUF5388"/>
</dbReference>
<evidence type="ECO:0000313" key="1">
    <source>
        <dbReference type="EMBL" id="QDR73562.1"/>
    </source>
</evidence>
<dbReference type="Proteomes" id="UP000316394">
    <property type="component" value="Plasmid unnamed"/>
</dbReference>
<gene>
    <name evidence="1" type="ORF">FOD75_10710</name>
</gene>
<dbReference type="AlphaFoldDB" id="A0A517D876"/>
<dbReference type="RefSeq" id="WP_144227798.1">
    <property type="nucleotide sequence ID" value="NZ_CP041677.1"/>
</dbReference>
<reference evidence="1 2" key="1">
    <citation type="submission" date="2019-07" db="EMBL/GenBank/DDBJ databases">
        <title>Gastrointestinal microbiota of Peromyscus leucopus, the white-footed mouse.</title>
        <authorList>
            <person name="Milovic A."/>
            <person name="Bassam K."/>
            <person name="Barbour A.G."/>
        </authorList>
    </citation>
    <scope>NUCLEOTIDE SEQUENCE [LARGE SCALE GENOMIC DNA]</scope>
    <source>
        <strain evidence="1 2">LL7</strain>
        <plasmid evidence="1 2">unnamed</plasmid>
    </source>
</reference>
<protein>
    <submittedName>
        <fullName evidence="1">Uncharacterized protein</fullName>
    </submittedName>
</protein>
<proteinExistence type="predicted"/>